<evidence type="ECO:0000313" key="3">
    <source>
        <dbReference type="Proteomes" id="UP000225972"/>
    </source>
</evidence>
<proteinExistence type="predicted"/>
<dbReference type="Proteomes" id="UP000225972">
    <property type="component" value="Unassembled WGS sequence"/>
</dbReference>
<feature type="signal peptide" evidence="1">
    <location>
        <begin position="1"/>
        <end position="25"/>
    </location>
</feature>
<evidence type="ECO:0000313" key="2">
    <source>
        <dbReference type="EMBL" id="SMX29702.1"/>
    </source>
</evidence>
<keyword evidence="3" id="KW-1185">Reference proteome</keyword>
<protein>
    <recommendedName>
        <fullName evidence="4">Lipoprotein</fullName>
    </recommendedName>
</protein>
<reference evidence="3" key="1">
    <citation type="submission" date="2017-05" db="EMBL/GenBank/DDBJ databases">
        <authorList>
            <person name="Rodrigo-Torres L."/>
            <person name="Arahal R. D."/>
            <person name="Lucena T."/>
        </authorList>
    </citation>
    <scope>NUCLEOTIDE SEQUENCE [LARGE SCALE GENOMIC DNA]</scope>
    <source>
        <strain evidence="3">CECT 8649</strain>
    </source>
</reference>
<accession>A0A238JIC9</accession>
<dbReference type="AlphaFoldDB" id="A0A238JIC9"/>
<keyword evidence="1" id="KW-0732">Signal</keyword>
<organism evidence="2 3">
    <name type="scientific">Pelagimonas phthalicica</name>
    <dbReference type="NCBI Taxonomy" id="1037362"/>
    <lineage>
        <taxon>Bacteria</taxon>
        <taxon>Pseudomonadati</taxon>
        <taxon>Pseudomonadota</taxon>
        <taxon>Alphaproteobacteria</taxon>
        <taxon>Rhodobacterales</taxon>
        <taxon>Roseobacteraceae</taxon>
        <taxon>Pelagimonas</taxon>
    </lineage>
</organism>
<dbReference type="RefSeq" id="WP_099248214.1">
    <property type="nucleotide sequence ID" value="NZ_FXXP01000003.1"/>
</dbReference>
<feature type="chain" id="PRO_5012172702" description="Lipoprotein" evidence="1">
    <location>
        <begin position="26"/>
        <end position="188"/>
    </location>
</feature>
<evidence type="ECO:0000256" key="1">
    <source>
        <dbReference type="SAM" id="SignalP"/>
    </source>
</evidence>
<dbReference type="OrthoDB" id="7834608at2"/>
<name>A0A238JIC9_9RHOB</name>
<dbReference type="EMBL" id="FXXP01000003">
    <property type="protein sequence ID" value="SMX29702.1"/>
    <property type="molecule type" value="Genomic_DNA"/>
</dbReference>
<gene>
    <name evidence="2" type="ORF">TRP8649_03840</name>
</gene>
<dbReference type="PROSITE" id="PS51257">
    <property type="entry name" value="PROKAR_LIPOPROTEIN"/>
    <property type="match status" value="1"/>
</dbReference>
<sequence>MLRNLAALGASLFLLACNAPPADLAKPAEPMGAFKLGHAEVVAPNLQKLLVSRDASAEEWSAAVDKALEERFRRFDGDQYYHIGVSVEAYSLPPPVVPGKSALAVRVTVFDDATQAKLNEKTKEIHAIHVFESRLQMTREDQIARLSESIALEIEKWMRQMHEEKAWFAPRNGAEGVVADEPGESPAE</sequence>
<evidence type="ECO:0008006" key="4">
    <source>
        <dbReference type="Google" id="ProtNLM"/>
    </source>
</evidence>